<proteinExistence type="predicted"/>
<name>B5VNE9_YEAS6</name>
<dbReference type="AlphaFoldDB" id="B5VNE9"/>
<dbReference type="EMBL" id="ABSV01001648">
    <property type="protein sequence ID" value="EDZ70546.1"/>
    <property type="molecule type" value="Genomic_DNA"/>
</dbReference>
<dbReference type="Proteomes" id="UP000008988">
    <property type="component" value="Unassembled WGS sequence"/>
</dbReference>
<evidence type="ECO:0000313" key="1">
    <source>
        <dbReference type="EMBL" id="EDZ70546.1"/>
    </source>
</evidence>
<gene>
    <name evidence="1" type="ORF">AWRI1631_122760</name>
</gene>
<reference evidence="1 2" key="1">
    <citation type="journal article" date="2008" name="FEMS Yeast Res.">
        <title>Comparative genome analysis of a Saccharomyces cerevisiae wine strain.</title>
        <authorList>
            <person name="Borneman A.R."/>
            <person name="Forgan A.H."/>
            <person name="Pretorius I.S."/>
            <person name="Chambers P.J."/>
        </authorList>
    </citation>
    <scope>NUCLEOTIDE SEQUENCE [LARGE SCALE GENOMIC DNA]</scope>
    <source>
        <strain evidence="1 2">AWRI1631</strain>
    </source>
</reference>
<sequence>MSSSASIASSGYERKSEDSGPVIVFFPREAACFTNSEETPSFSGSGDNFFVLRTFANCFSNSVTAIFPALLRCCSSLLASTFLEETTLSCCVFTFILEEISDNAIWRFILISGLIKSNLCLLAFHMTPVSFFSKNFMPENIIDLIRRTHSSFGESILVNVGHPIILLIMSGESYT</sequence>
<organism evidence="1 2">
    <name type="scientific">Saccharomyces cerevisiae (strain AWRI1631)</name>
    <name type="common">Baker's yeast</name>
    <dbReference type="NCBI Taxonomy" id="545124"/>
    <lineage>
        <taxon>Eukaryota</taxon>
        <taxon>Fungi</taxon>
        <taxon>Dikarya</taxon>
        <taxon>Ascomycota</taxon>
        <taxon>Saccharomycotina</taxon>
        <taxon>Saccharomycetes</taxon>
        <taxon>Saccharomycetales</taxon>
        <taxon>Saccharomycetaceae</taxon>
        <taxon>Saccharomyces</taxon>
    </lineage>
</organism>
<accession>B5VNE9</accession>
<evidence type="ECO:0000313" key="2">
    <source>
        <dbReference type="Proteomes" id="UP000008988"/>
    </source>
</evidence>
<comment type="caution">
    <text evidence="1">The sequence shown here is derived from an EMBL/GenBank/DDBJ whole genome shotgun (WGS) entry which is preliminary data.</text>
</comment>
<protein>
    <submittedName>
        <fullName evidence="1">Uncharacterized protein</fullName>
    </submittedName>
</protein>